<dbReference type="Proteomes" id="UP000664521">
    <property type="component" value="Unassembled WGS sequence"/>
</dbReference>
<evidence type="ECO:0000313" key="3">
    <source>
        <dbReference type="Proteomes" id="UP000664521"/>
    </source>
</evidence>
<sequence>MAISKLAGDDQDKYKLQRTIAQGHGSGRGTKMTAGGRVPHGMETSTNKKKKGVAQPVQKDVTTPVKKGRGRSPRKPWIESAKLS</sequence>
<name>A0A8H3FA01_9LECA</name>
<reference evidence="2" key="1">
    <citation type="submission" date="2021-03" db="EMBL/GenBank/DDBJ databases">
        <authorList>
            <person name="Tagirdzhanova G."/>
        </authorList>
    </citation>
    <scope>NUCLEOTIDE SEQUENCE</scope>
</reference>
<comment type="caution">
    <text evidence="2">The sequence shown here is derived from an EMBL/GenBank/DDBJ whole genome shotgun (WGS) entry which is preliminary data.</text>
</comment>
<dbReference type="AlphaFoldDB" id="A0A8H3FA01"/>
<protein>
    <submittedName>
        <fullName evidence="2">Uncharacterized protein</fullName>
    </submittedName>
</protein>
<keyword evidence="3" id="KW-1185">Reference proteome</keyword>
<gene>
    <name evidence="2" type="ORF">HETSPECPRED_004375</name>
</gene>
<feature type="region of interest" description="Disordered" evidence="1">
    <location>
        <begin position="1"/>
        <end position="84"/>
    </location>
</feature>
<evidence type="ECO:0000313" key="2">
    <source>
        <dbReference type="EMBL" id="CAF9920836.1"/>
    </source>
</evidence>
<dbReference type="EMBL" id="CAJPDS010000026">
    <property type="protein sequence ID" value="CAF9920836.1"/>
    <property type="molecule type" value="Genomic_DNA"/>
</dbReference>
<organism evidence="2 3">
    <name type="scientific">Heterodermia speciosa</name>
    <dbReference type="NCBI Taxonomy" id="116794"/>
    <lineage>
        <taxon>Eukaryota</taxon>
        <taxon>Fungi</taxon>
        <taxon>Dikarya</taxon>
        <taxon>Ascomycota</taxon>
        <taxon>Pezizomycotina</taxon>
        <taxon>Lecanoromycetes</taxon>
        <taxon>OSLEUM clade</taxon>
        <taxon>Lecanoromycetidae</taxon>
        <taxon>Caliciales</taxon>
        <taxon>Physciaceae</taxon>
        <taxon>Heterodermia</taxon>
    </lineage>
</organism>
<proteinExistence type="predicted"/>
<evidence type="ECO:0000256" key="1">
    <source>
        <dbReference type="SAM" id="MobiDB-lite"/>
    </source>
</evidence>
<accession>A0A8H3FA01</accession>